<proteinExistence type="predicted"/>
<evidence type="ECO:0000313" key="1">
    <source>
        <dbReference type="EMBL" id="SDL85240.1"/>
    </source>
</evidence>
<organism evidence="1 2">
    <name type="scientific">Paracoccus chinensis</name>
    <dbReference type="NCBI Taxonomy" id="525640"/>
    <lineage>
        <taxon>Bacteria</taxon>
        <taxon>Pseudomonadati</taxon>
        <taxon>Pseudomonadota</taxon>
        <taxon>Alphaproteobacteria</taxon>
        <taxon>Rhodobacterales</taxon>
        <taxon>Paracoccaceae</taxon>
        <taxon>Paracoccus</taxon>
    </lineage>
</organism>
<dbReference type="EMBL" id="FNGE01000030">
    <property type="protein sequence ID" value="SDL85240.1"/>
    <property type="molecule type" value="Genomic_DNA"/>
</dbReference>
<reference evidence="2" key="1">
    <citation type="submission" date="2016-10" db="EMBL/GenBank/DDBJ databases">
        <authorList>
            <person name="Varghese N."/>
            <person name="Submissions S."/>
        </authorList>
    </citation>
    <scope>NUCLEOTIDE SEQUENCE [LARGE SCALE GENOMIC DNA]</scope>
    <source>
        <strain evidence="2">CGMCC 1.7655</strain>
    </source>
</reference>
<name>A0A1G9NFI5_9RHOB</name>
<gene>
    <name evidence="1" type="ORF">SAMN04487971_1304</name>
</gene>
<keyword evidence="2" id="KW-1185">Reference proteome</keyword>
<dbReference type="STRING" id="525640.SAMN04487971_1304"/>
<dbReference type="AlphaFoldDB" id="A0A1G9NFI5"/>
<dbReference type="Proteomes" id="UP000199555">
    <property type="component" value="Unassembled WGS sequence"/>
</dbReference>
<protein>
    <submittedName>
        <fullName evidence="1">Uncharacterized protein</fullName>
    </submittedName>
</protein>
<sequence length="63" mass="7103">MNLYQRVYLAGYSGRAMPRWLRRLAARSALHRAWLSGFTGCFEQDGVRYGPANPYPGPALPDC</sequence>
<accession>A0A1G9NFI5</accession>
<evidence type="ECO:0000313" key="2">
    <source>
        <dbReference type="Proteomes" id="UP000199555"/>
    </source>
</evidence>
<dbReference type="RefSeq" id="WP_090757400.1">
    <property type="nucleotide sequence ID" value="NZ_FNGE01000030.1"/>
</dbReference>